<dbReference type="AlphaFoldDB" id="A0A5J4SHH0"/>
<evidence type="ECO:0008006" key="3">
    <source>
        <dbReference type="Google" id="ProtNLM"/>
    </source>
</evidence>
<gene>
    <name evidence="2" type="ORF">EZS27_007726</name>
</gene>
<comment type="caution">
    <text evidence="2">The sequence shown here is derived from an EMBL/GenBank/DDBJ whole genome shotgun (WGS) entry which is preliminary data.</text>
</comment>
<protein>
    <recommendedName>
        <fullName evidence="3">DUF3127 domain-containing protein</fullName>
    </recommendedName>
</protein>
<evidence type="ECO:0000313" key="2">
    <source>
        <dbReference type="EMBL" id="KAA6344670.1"/>
    </source>
</evidence>
<reference evidence="2" key="1">
    <citation type="submission" date="2019-03" db="EMBL/GenBank/DDBJ databases">
        <title>Single cell metagenomics reveals metabolic interactions within the superorganism composed of flagellate Streblomastix strix and complex community of Bacteroidetes bacteria on its surface.</title>
        <authorList>
            <person name="Treitli S.C."/>
            <person name="Kolisko M."/>
            <person name="Husnik F."/>
            <person name="Keeling P."/>
            <person name="Hampl V."/>
        </authorList>
    </citation>
    <scope>NUCLEOTIDE SEQUENCE</scope>
    <source>
        <strain evidence="2">STM</strain>
    </source>
</reference>
<dbReference type="InterPro" id="IPR021474">
    <property type="entry name" value="DUF3127"/>
</dbReference>
<organism evidence="2">
    <name type="scientific">termite gut metagenome</name>
    <dbReference type="NCBI Taxonomy" id="433724"/>
    <lineage>
        <taxon>unclassified sequences</taxon>
        <taxon>metagenomes</taxon>
        <taxon>organismal metagenomes</taxon>
    </lineage>
</organism>
<feature type="region of interest" description="Disordered" evidence="1">
    <location>
        <begin position="90"/>
        <end position="127"/>
    </location>
</feature>
<proteinExistence type="predicted"/>
<evidence type="ECO:0000256" key="1">
    <source>
        <dbReference type="SAM" id="MobiDB-lite"/>
    </source>
</evidence>
<name>A0A5J4SHH0_9ZZZZ</name>
<accession>A0A5J4SHH0</accession>
<sequence length="127" mass="14366">MDLTGKIIAILQPKGGISKSGNEWKAQEYVIETNEQYPKKMCFEVFGIEKIQQFNIQQGEELIVSFDIDARQWQDRWFNSIRAWKVERVTTANASPTTPSSLNTPSSSTATTVPELIPENANDDLPF</sequence>
<dbReference type="Pfam" id="PF11325">
    <property type="entry name" value="DUF3127"/>
    <property type="match status" value="1"/>
</dbReference>
<feature type="compositionally biased region" description="Low complexity" evidence="1">
    <location>
        <begin position="90"/>
        <end position="112"/>
    </location>
</feature>
<dbReference type="EMBL" id="SNRY01000206">
    <property type="protein sequence ID" value="KAA6344670.1"/>
    <property type="molecule type" value="Genomic_DNA"/>
</dbReference>